<protein>
    <submittedName>
        <fullName evidence="6">DNase</fullName>
    </submittedName>
</protein>
<dbReference type="GO" id="GO:0008310">
    <property type="term" value="F:single-stranded DNA 3'-5' DNA exonuclease activity"/>
    <property type="evidence" value="ECO:0007669"/>
    <property type="project" value="TreeGrafter"/>
</dbReference>
<dbReference type="PANTHER" id="PTHR10060">
    <property type="entry name" value="TATD FAMILY DEOXYRIBONUCLEASE"/>
    <property type="match status" value="1"/>
</dbReference>
<dbReference type="InterPro" id="IPR032466">
    <property type="entry name" value="Metal_Hydrolase"/>
</dbReference>
<proteinExistence type="inferred from homology"/>
<keyword evidence="2" id="KW-0540">Nuclease</keyword>
<dbReference type="OrthoDB" id="6079689at2759"/>
<dbReference type="STRING" id="307507.A0A2V0P322"/>
<evidence type="ECO:0000256" key="4">
    <source>
        <dbReference type="ARBA" id="ARBA00022801"/>
    </source>
</evidence>
<name>A0A2V0P322_9CHLO</name>
<keyword evidence="7" id="KW-1185">Reference proteome</keyword>
<keyword evidence="3" id="KW-0479">Metal-binding</keyword>
<dbReference type="PROSITE" id="PS01091">
    <property type="entry name" value="TATD_3"/>
    <property type="match status" value="1"/>
</dbReference>
<comment type="similarity">
    <text evidence="1">Belongs to the metallo-dependent hydrolases superfamily. TatD-type hydrolase family.</text>
</comment>
<dbReference type="GO" id="GO:0046872">
    <property type="term" value="F:metal ion binding"/>
    <property type="evidence" value="ECO:0007669"/>
    <property type="project" value="UniProtKB-KW"/>
</dbReference>
<dbReference type="Pfam" id="PF01026">
    <property type="entry name" value="TatD_DNase"/>
    <property type="match status" value="1"/>
</dbReference>
<dbReference type="Gene3D" id="3.20.20.140">
    <property type="entry name" value="Metal-dependent hydrolases"/>
    <property type="match status" value="1"/>
</dbReference>
<dbReference type="AlphaFoldDB" id="A0A2V0P322"/>
<dbReference type="GO" id="GO:0005829">
    <property type="term" value="C:cytosol"/>
    <property type="evidence" value="ECO:0007669"/>
    <property type="project" value="TreeGrafter"/>
</dbReference>
<comment type="caution">
    <text evidence="6">The sequence shown here is derived from an EMBL/GenBank/DDBJ whole genome shotgun (WGS) entry which is preliminary data.</text>
</comment>
<gene>
    <name evidence="6" type="ORF">Rsub_04205</name>
</gene>
<feature type="region of interest" description="Disordered" evidence="5">
    <location>
        <begin position="56"/>
        <end position="77"/>
    </location>
</feature>
<dbReference type="PROSITE" id="PS01090">
    <property type="entry name" value="TATD_2"/>
    <property type="match status" value="1"/>
</dbReference>
<dbReference type="InterPro" id="IPR018228">
    <property type="entry name" value="DNase_TatD-rel_CS"/>
</dbReference>
<dbReference type="InterPro" id="IPR001130">
    <property type="entry name" value="TatD-like"/>
</dbReference>
<dbReference type="SUPFAM" id="SSF51556">
    <property type="entry name" value="Metallo-dependent hydrolases"/>
    <property type="match status" value="1"/>
</dbReference>
<dbReference type="Proteomes" id="UP000247498">
    <property type="component" value="Unassembled WGS sequence"/>
</dbReference>
<dbReference type="InParanoid" id="A0A2V0P322"/>
<reference evidence="6 7" key="1">
    <citation type="journal article" date="2018" name="Sci. Rep.">
        <title>Raphidocelis subcapitata (=Pseudokirchneriella subcapitata) provides an insight into genome evolution and environmental adaptations in the Sphaeropleales.</title>
        <authorList>
            <person name="Suzuki S."/>
            <person name="Yamaguchi H."/>
            <person name="Nakajima N."/>
            <person name="Kawachi M."/>
        </authorList>
    </citation>
    <scope>NUCLEOTIDE SEQUENCE [LARGE SCALE GENOMIC DNA]</scope>
    <source>
        <strain evidence="6 7">NIES-35</strain>
    </source>
</reference>
<evidence type="ECO:0000256" key="3">
    <source>
        <dbReference type="ARBA" id="ARBA00022723"/>
    </source>
</evidence>
<dbReference type="CDD" id="cd01310">
    <property type="entry name" value="TatD_DNAse"/>
    <property type="match status" value="1"/>
</dbReference>
<organism evidence="6 7">
    <name type="scientific">Raphidocelis subcapitata</name>
    <dbReference type="NCBI Taxonomy" id="307507"/>
    <lineage>
        <taxon>Eukaryota</taxon>
        <taxon>Viridiplantae</taxon>
        <taxon>Chlorophyta</taxon>
        <taxon>core chlorophytes</taxon>
        <taxon>Chlorophyceae</taxon>
        <taxon>CS clade</taxon>
        <taxon>Sphaeropleales</taxon>
        <taxon>Selenastraceae</taxon>
        <taxon>Raphidocelis</taxon>
    </lineage>
</organism>
<sequence>MRAASALLLAARPRPHSLLCPRPASHQQQQHPGASFAKPSIRALRSLAASLAPAAAHPSTAALTRPPPPLLRRPATGAPAAAAAAAAAAALPPRQRRRAAVAAAAAAMDKPAKPSQGELAAACLVRAPAPIVDIGVNLADECFDKDRGEVLARASEAGVAAIIVTGCSVRSSEAARALCERHAGPGPELFFTAGVHPHSAKECGADTLARLRELAAHEKCVAIGECGLDFNRNFSPQDVQLEWFAKQVDLAIELRKPLFMHCRDAGEAFGRVLRDAAARRAGGAGAGAAAGAAAGSGVAELGVPGVLHCFTGNGEELKDCLALGLSIGITGWVCDDRPERGGAELAALLKTIPRGRLMIETDSPYLVPRTIKPSKARPHRNEPSLLPHVLAAVAAARGESEEAVARQTTLVAGSFFQLPNTVWTPLY</sequence>
<dbReference type="FunCoup" id="A0A2V0P322">
    <property type="interactions" value="1532"/>
</dbReference>
<evidence type="ECO:0000313" key="7">
    <source>
        <dbReference type="Proteomes" id="UP000247498"/>
    </source>
</evidence>
<accession>A0A2V0P322</accession>
<evidence type="ECO:0000256" key="2">
    <source>
        <dbReference type="ARBA" id="ARBA00022722"/>
    </source>
</evidence>
<dbReference type="InterPro" id="IPR050891">
    <property type="entry name" value="TatD-type_Hydrolase"/>
</dbReference>
<evidence type="ECO:0000256" key="1">
    <source>
        <dbReference type="ARBA" id="ARBA00009275"/>
    </source>
</evidence>
<keyword evidence="4" id="KW-0378">Hydrolase</keyword>
<dbReference type="PANTHER" id="PTHR10060:SF15">
    <property type="entry name" value="DEOXYRIBONUCLEASE TATDN1"/>
    <property type="match status" value="1"/>
</dbReference>
<dbReference type="EMBL" id="BDRX01000024">
    <property type="protein sequence ID" value="GBF91465.1"/>
    <property type="molecule type" value="Genomic_DNA"/>
</dbReference>
<evidence type="ECO:0000256" key="5">
    <source>
        <dbReference type="SAM" id="MobiDB-lite"/>
    </source>
</evidence>
<evidence type="ECO:0000313" key="6">
    <source>
        <dbReference type="EMBL" id="GBF91465.1"/>
    </source>
</evidence>